<reference evidence="2 4" key="2">
    <citation type="journal article" date="2020" name="Int. J. Syst. Evol. Microbiol.">
        <title>Vagococcus xieshaowenii sp. nov., isolated from snow finch (Montifringilla taczanowskii) cloacal content.</title>
        <authorList>
            <person name="Ge Y."/>
            <person name="Yang J."/>
            <person name="Lai X.H."/>
            <person name="Zhang G."/>
            <person name="Jin D."/>
            <person name="Lu S."/>
            <person name="Wang B."/>
            <person name="Huang Y."/>
            <person name="Huang Y."/>
            <person name="Ren Z."/>
            <person name="Zhang X."/>
            <person name="Xu J."/>
        </authorList>
    </citation>
    <scope>NUCLEOTIDE SEQUENCE [LARGE SCALE GENOMIC DNA]</scope>
    <source>
        <strain evidence="4">personal::cf-49</strain>
        <strain evidence="2">Personal::cf-49</strain>
    </source>
</reference>
<dbReference type="EMBL" id="CP038865">
    <property type="protein sequence ID" value="QCA29586.1"/>
    <property type="molecule type" value="Genomic_DNA"/>
</dbReference>
<evidence type="ECO:0000313" key="2">
    <source>
        <dbReference type="EMBL" id="QCA29586.1"/>
    </source>
</evidence>
<evidence type="ECO:0000313" key="3">
    <source>
        <dbReference type="EMBL" id="TFZ42885.1"/>
    </source>
</evidence>
<feature type="transmembrane region" description="Helical" evidence="1">
    <location>
        <begin position="40"/>
        <end position="67"/>
    </location>
</feature>
<evidence type="ECO:0000313" key="5">
    <source>
        <dbReference type="Proteomes" id="UP000297725"/>
    </source>
</evidence>
<feature type="transmembrane region" description="Helical" evidence="1">
    <location>
        <begin position="12"/>
        <end position="33"/>
    </location>
</feature>
<name>A0AAJ5EFK1_9ENTE</name>
<protein>
    <submittedName>
        <fullName evidence="3">Phage holin family protein</fullName>
    </submittedName>
</protein>
<dbReference type="PANTHER" id="PTHR37309">
    <property type="entry name" value="SLR0284 PROTEIN"/>
    <property type="match status" value="1"/>
</dbReference>
<reference evidence="3 5" key="1">
    <citation type="submission" date="2019-03" db="EMBL/GenBank/DDBJ databases">
        <title>Vagococcus sp. was isolated fron gut of Carduelis flavirostris.</title>
        <authorList>
            <person name="Ge Y."/>
        </authorList>
    </citation>
    <scope>NUCLEOTIDE SEQUENCE [LARGE SCALE GENOMIC DNA]</scope>
    <source>
        <strain evidence="3 5">CF-210</strain>
    </source>
</reference>
<proteinExistence type="predicted"/>
<keyword evidence="1" id="KW-1133">Transmembrane helix</keyword>
<gene>
    <name evidence="3" type="ORF">E4031_02300</name>
    <name evidence="2" type="ORF">E4Z98_03440</name>
</gene>
<keyword evidence="1" id="KW-0472">Membrane</keyword>
<dbReference type="EMBL" id="SRHU01000008">
    <property type="protein sequence ID" value="TFZ42885.1"/>
    <property type="molecule type" value="Genomic_DNA"/>
</dbReference>
<evidence type="ECO:0000313" key="4">
    <source>
        <dbReference type="Proteomes" id="UP000296883"/>
    </source>
</evidence>
<keyword evidence="1" id="KW-0812">Transmembrane</keyword>
<evidence type="ECO:0000256" key="1">
    <source>
        <dbReference type="SAM" id="Phobius"/>
    </source>
</evidence>
<feature type="transmembrane region" description="Helical" evidence="1">
    <location>
        <begin position="73"/>
        <end position="95"/>
    </location>
</feature>
<dbReference type="Pfam" id="PF04020">
    <property type="entry name" value="Phage_holin_4_2"/>
    <property type="match status" value="1"/>
</dbReference>
<organism evidence="3 5">
    <name type="scientific">Vagococcus xieshaowenii</name>
    <dbReference type="NCBI Taxonomy" id="2562451"/>
    <lineage>
        <taxon>Bacteria</taxon>
        <taxon>Bacillati</taxon>
        <taxon>Bacillota</taxon>
        <taxon>Bacilli</taxon>
        <taxon>Lactobacillales</taxon>
        <taxon>Enterococcaceae</taxon>
        <taxon>Vagococcus</taxon>
    </lineage>
</organism>
<dbReference type="AlphaFoldDB" id="A0AAJ5EFK1"/>
<dbReference type="Proteomes" id="UP000296883">
    <property type="component" value="Chromosome"/>
</dbReference>
<dbReference type="InterPro" id="IPR007165">
    <property type="entry name" value="Phage_holin_4_2"/>
</dbReference>
<sequence length="105" mass="11462">MALAYMFPNMLYVNGIVTAIMASVVFSVLNTVLKPILQLLSFPISCLTFGLFTLVINASMLLLTAYFMGQGTFYVNGLGSAVLLTIIISLVNALLQVNKTTEYRD</sequence>
<keyword evidence="4" id="KW-1185">Reference proteome</keyword>
<accession>A0AAJ5EFK1</accession>
<dbReference type="Proteomes" id="UP000297725">
    <property type="component" value="Unassembled WGS sequence"/>
</dbReference>
<dbReference type="PANTHER" id="PTHR37309:SF1">
    <property type="entry name" value="SLR0284 PROTEIN"/>
    <property type="match status" value="1"/>
</dbReference>